<sequence length="160" mass="17777">MTNLKPIVLHIFMLACLSLSLCLDLNSLFKSYVLILCHLDSATSLLPRHYCHIITTNATSDFETSCLNYAFVLLSPMQKTMSVHFNSKHSTSATWNQLNCNKKTKKEKSNDKTVGQTSRKNAEKSPWTSPAERPSAAGRSPKSPESGWEGGGSQKQVTRE</sequence>
<accession>A0A2K1ITE4</accession>
<dbReference type="AlphaFoldDB" id="A0A2K1ITE4"/>
<evidence type="ECO:0000256" key="2">
    <source>
        <dbReference type="SAM" id="SignalP"/>
    </source>
</evidence>
<evidence type="ECO:0000256" key="1">
    <source>
        <dbReference type="SAM" id="MobiDB-lite"/>
    </source>
</evidence>
<dbReference type="EMBL" id="ABEU02000020">
    <property type="protein sequence ID" value="PNR32528.1"/>
    <property type="molecule type" value="Genomic_DNA"/>
</dbReference>
<feature type="region of interest" description="Disordered" evidence="1">
    <location>
        <begin position="90"/>
        <end position="160"/>
    </location>
</feature>
<protein>
    <submittedName>
        <fullName evidence="3 4">Uncharacterized protein</fullName>
    </submittedName>
</protein>
<feature type="chain" id="PRO_5036318911" evidence="2">
    <location>
        <begin position="23"/>
        <end position="160"/>
    </location>
</feature>
<evidence type="ECO:0000313" key="4">
    <source>
        <dbReference type="EnsemblPlants" id="PAC:32947266.CDS.1"/>
    </source>
</evidence>
<dbReference type="EnsemblPlants" id="Pp3c20_88V3.1">
    <property type="protein sequence ID" value="PAC:32947266.CDS.1"/>
    <property type="gene ID" value="Pp3c20_88"/>
</dbReference>
<gene>
    <name evidence="3" type="ORF">PHYPA_024470</name>
</gene>
<dbReference type="InParanoid" id="A0A2K1ITE4"/>
<name>A0A2K1ITE4_PHYPA</name>
<organism evidence="3">
    <name type="scientific">Physcomitrium patens</name>
    <name type="common">Spreading-leaved earth moss</name>
    <name type="synonym">Physcomitrella patens</name>
    <dbReference type="NCBI Taxonomy" id="3218"/>
    <lineage>
        <taxon>Eukaryota</taxon>
        <taxon>Viridiplantae</taxon>
        <taxon>Streptophyta</taxon>
        <taxon>Embryophyta</taxon>
        <taxon>Bryophyta</taxon>
        <taxon>Bryophytina</taxon>
        <taxon>Bryopsida</taxon>
        <taxon>Funariidae</taxon>
        <taxon>Funariales</taxon>
        <taxon>Funariaceae</taxon>
        <taxon>Physcomitrium</taxon>
    </lineage>
</organism>
<keyword evidence="2" id="KW-0732">Signal</keyword>
<feature type="signal peptide" evidence="2">
    <location>
        <begin position="1"/>
        <end position="22"/>
    </location>
</feature>
<dbReference type="PROSITE" id="PS51257">
    <property type="entry name" value="PROKAR_LIPOPROTEIN"/>
    <property type="match status" value="1"/>
</dbReference>
<dbReference type="Gramene" id="Pp3c20_88V3.1">
    <property type="protein sequence ID" value="PAC:32947266.CDS.1"/>
    <property type="gene ID" value="Pp3c20_88"/>
</dbReference>
<dbReference type="Proteomes" id="UP000006727">
    <property type="component" value="Chromosome 20"/>
</dbReference>
<reference evidence="4" key="3">
    <citation type="submission" date="2020-12" db="UniProtKB">
        <authorList>
            <consortium name="EnsemblPlants"/>
        </authorList>
    </citation>
    <scope>IDENTIFICATION</scope>
</reference>
<reference evidence="3 5" key="1">
    <citation type="journal article" date="2008" name="Science">
        <title>The Physcomitrella genome reveals evolutionary insights into the conquest of land by plants.</title>
        <authorList>
            <person name="Rensing S."/>
            <person name="Lang D."/>
            <person name="Zimmer A."/>
            <person name="Terry A."/>
            <person name="Salamov A."/>
            <person name="Shapiro H."/>
            <person name="Nishiyama T."/>
            <person name="Perroud P.-F."/>
            <person name="Lindquist E."/>
            <person name="Kamisugi Y."/>
            <person name="Tanahashi T."/>
            <person name="Sakakibara K."/>
            <person name="Fujita T."/>
            <person name="Oishi K."/>
            <person name="Shin-I T."/>
            <person name="Kuroki Y."/>
            <person name="Toyoda A."/>
            <person name="Suzuki Y."/>
            <person name="Hashimoto A."/>
            <person name="Yamaguchi K."/>
            <person name="Sugano A."/>
            <person name="Kohara Y."/>
            <person name="Fujiyama A."/>
            <person name="Anterola A."/>
            <person name="Aoki S."/>
            <person name="Ashton N."/>
            <person name="Barbazuk W.B."/>
            <person name="Barker E."/>
            <person name="Bennetzen J."/>
            <person name="Bezanilla M."/>
            <person name="Blankenship R."/>
            <person name="Cho S.H."/>
            <person name="Dutcher S."/>
            <person name="Estelle M."/>
            <person name="Fawcett J.A."/>
            <person name="Gundlach H."/>
            <person name="Hanada K."/>
            <person name="Heyl A."/>
            <person name="Hicks K.A."/>
            <person name="Hugh J."/>
            <person name="Lohr M."/>
            <person name="Mayer K."/>
            <person name="Melkozernov A."/>
            <person name="Murata T."/>
            <person name="Nelson D."/>
            <person name="Pils B."/>
            <person name="Prigge M."/>
            <person name="Reiss B."/>
            <person name="Renner T."/>
            <person name="Rombauts S."/>
            <person name="Rushton P."/>
            <person name="Sanderfoot A."/>
            <person name="Schween G."/>
            <person name="Shiu S.-H."/>
            <person name="Stueber K."/>
            <person name="Theodoulou F.L."/>
            <person name="Tu H."/>
            <person name="Van de Peer Y."/>
            <person name="Verrier P.J."/>
            <person name="Waters E."/>
            <person name="Wood A."/>
            <person name="Yang L."/>
            <person name="Cove D."/>
            <person name="Cuming A."/>
            <person name="Hasebe M."/>
            <person name="Lucas S."/>
            <person name="Mishler D.B."/>
            <person name="Reski R."/>
            <person name="Grigoriev I."/>
            <person name="Quatrano R.S."/>
            <person name="Boore J.L."/>
        </authorList>
    </citation>
    <scope>NUCLEOTIDE SEQUENCE [LARGE SCALE GENOMIC DNA]</scope>
    <source>
        <strain evidence="4 5">cv. Gransden 2004</strain>
    </source>
</reference>
<proteinExistence type="predicted"/>
<reference evidence="3 5" key="2">
    <citation type="journal article" date="2018" name="Plant J.">
        <title>The Physcomitrella patens chromosome-scale assembly reveals moss genome structure and evolution.</title>
        <authorList>
            <person name="Lang D."/>
            <person name="Ullrich K.K."/>
            <person name="Murat F."/>
            <person name="Fuchs J."/>
            <person name="Jenkins J."/>
            <person name="Haas F.B."/>
            <person name="Piednoel M."/>
            <person name="Gundlach H."/>
            <person name="Van Bel M."/>
            <person name="Meyberg R."/>
            <person name="Vives C."/>
            <person name="Morata J."/>
            <person name="Symeonidi A."/>
            <person name="Hiss M."/>
            <person name="Muchero W."/>
            <person name="Kamisugi Y."/>
            <person name="Saleh O."/>
            <person name="Blanc G."/>
            <person name="Decker E.L."/>
            <person name="van Gessel N."/>
            <person name="Grimwood J."/>
            <person name="Hayes R.D."/>
            <person name="Graham S.W."/>
            <person name="Gunter L.E."/>
            <person name="McDaniel S.F."/>
            <person name="Hoernstein S.N.W."/>
            <person name="Larsson A."/>
            <person name="Li F.W."/>
            <person name="Perroud P.F."/>
            <person name="Phillips J."/>
            <person name="Ranjan P."/>
            <person name="Rokshar D.S."/>
            <person name="Rothfels C.J."/>
            <person name="Schneider L."/>
            <person name="Shu S."/>
            <person name="Stevenson D.W."/>
            <person name="Thummler F."/>
            <person name="Tillich M."/>
            <person name="Villarreal Aguilar J.C."/>
            <person name="Widiez T."/>
            <person name="Wong G.K."/>
            <person name="Wymore A."/>
            <person name="Zhang Y."/>
            <person name="Zimmer A.D."/>
            <person name="Quatrano R.S."/>
            <person name="Mayer K.F.X."/>
            <person name="Goodstein D."/>
            <person name="Casacuberta J.M."/>
            <person name="Vandepoele K."/>
            <person name="Reski R."/>
            <person name="Cuming A.C."/>
            <person name="Tuskan G.A."/>
            <person name="Maumus F."/>
            <person name="Salse J."/>
            <person name="Schmutz J."/>
            <person name="Rensing S.A."/>
        </authorList>
    </citation>
    <scope>NUCLEOTIDE SEQUENCE [LARGE SCALE GENOMIC DNA]</scope>
    <source>
        <strain evidence="4 5">cv. Gransden 2004</strain>
    </source>
</reference>
<evidence type="ECO:0000313" key="5">
    <source>
        <dbReference type="Proteomes" id="UP000006727"/>
    </source>
</evidence>
<evidence type="ECO:0000313" key="3">
    <source>
        <dbReference type="EMBL" id="PNR32528.1"/>
    </source>
</evidence>
<keyword evidence="5" id="KW-1185">Reference proteome</keyword>